<dbReference type="PROSITE" id="PS50011">
    <property type="entry name" value="PROTEIN_KINASE_DOM"/>
    <property type="match status" value="1"/>
</dbReference>
<keyword evidence="3 6" id="KW-0547">Nucleotide-binding</keyword>
<evidence type="ECO:0000256" key="2">
    <source>
        <dbReference type="ARBA" id="ARBA00022679"/>
    </source>
</evidence>
<evidence type="ECO:0000313" key="9">
    <source>
        <dbReference type="EMBL" id="CAD7700290.1"/>
    </source>
</evidence>
<dbReference type="Gene3D" id="3.30.200.20">
    <property type="entry name" value="Phosphorylase Kinase, domain 1"/>
    <property type="match status" value="1"/>
</dbReference>
<evidence type="ECO:0000256" key="7">
    <source>
        <dbReference type="RuleBase" id="RU000304"/>
    </source>
</evidence>
<evidence type="ECO:0000313" key="10">
    <source>
        <dbReference type="Proteomes" id="UP000708148"/>
    </source>
</evidence>
<feature type="binding site" evidence="6">
    <location>
        <position position="64"/>
    </location>
    <ligand>
        <name>ATP</name>
        <dbReference type="ChEBI" id="CHEBI:30616"/>
    </ligand>
</feature>
<dbReference type="Pfam" id="PF07714">
    <property type="entry name" value="PK_Tyr_Ser-Thr"/>
    <property type="match status" value="2"/>
</dbReference>
<evidence type="ECO:0000256" key="5">
    <source>
        <dbReference type="ARBA" id="ARBA00022840"/>
    </source>
</evidence>
<dbReference type="SMART" id="SM00220">
    <property type="entry name" value="S_TKc"/>
    <property type="match status" value="1"/>
</dbReference>
<dbReference type="PROSITE" id="PS00108">
    <property type="entry name" value="PROTEIN_KINASE_ST"/>
    <property type="match status" value="1"/>
</dbReference>
<evidence type="ECO:0000256" key="6">
    <source>
        <dbReference type="PROSITE-ProRule" id="PRU10141"/>
    </source>
</evidence>
<dbReference type="InterPro" id="IPR051681">
    <property type="entry name" value="Ser/Thr_Kinases-Pseudokinases"/>
</dbReference>
<dbReference type="AlphaFoldDB" id="A0A8S1J368"/>
<comment type="similarity">
    <text evidence="7">Belongs to the protein kinase superfamily.</text>
</comment>
<keyword evidence="5 6" id="KW-0067">ATP-binding</keyword>
<dbReference type="PROSITE" id="PS00107">
    <property type="entry name" value="PROTEIN_KINASE_ATP"/>
    <property type="match status" value="1"/>
</dbReference>
<dbReference type="PANTHER" id="PTHR44329:SF289">
    <property type="entry name" value="SERINE_THREONINE-PROTEIN KINASE VIK"/>
    <property type="match status" value="1"/>
</dbReference>
<keyword evidence="4" id="KW-0418">Kinase</keyword>
<dbReference type="InterPro" id="IPR011009">
    <property type="entry name" value="Kinase-like_dom_sf"/>
</dbReference>
<evidence type="ECO:0000256" key="4">
    <source>
        <dbReference type="ARBA" id="ARBA00022777"/>
    </source>
</evidence>
<feature type="domain" description="Protein kinase" evidence="8">
    <location>
        <begin position="32"/>
        <end position="360"/>
    </location>
</feature>
<dbReference type="Gene3D" id="1.10.510.10">
    <property type="entry name" value="Transferase(Phosphotransferase) domain 1"/>
    <property type="match status" value="1"/>
</dbReference>
<dbReference type="OrthoDB" id="508192at2759"/>
<dbReference type="EMBL" id="CAJHUC010001214">
    <property type="protein sequence ID" value="CAD7700290.1"/>
    <property type="molecule type" value="Genomic_DNA"/>
</dbReference>
<dbReference type="GO" id="GO:0004674">
    <property type="term" value="F:protein serine/threonine kinase activity"/>
    <property type="evidence" value="ECO:0007669"/>
    <property type="project" value="UniProtKB-KW"/>
</dbReference>
<reference evidence="9" key="1">
    <citation type="submission" date="2020-12" db="EMBL/GenBank/DDBJ databases">
        <authorList>
            <person name="Iha C."/>
        </authorList>
    </citation>
    <scope>NUCLEOTIDE SEQUENCE</scope>
</reference>
<dbReference type="InterPro" id="IPR001245">
    <property type="entry name" value="Ser-Thr/Tyr_kinase_cat_dom"/>
</dbReference>
<protein>
    <recommendedName>
        <fullName evidence="8">Protein kinase domain-containing protein</fullName>
    </recommendedName>
</protein>
<dbReference type="InterPro" id="IPR008271">
    <property type="entry name" value="Ser/Thr_kinase_AS"/>
</dbReference>
<dbReference type="SUPFAM" id="SSF56112">
    <property type="entry name" value="Protein kinase-like (PK-like)"/>
    <property type="match status" value="1"/>
</dbReference>
<accession>A0A8S1J368</accession>
<comment type="caution">
    <text evidence="9">The sequence shown here is derived from an EMBL/GenBank/DDBJ whole genome shotgun (WGS) entry which is preliminary data.</text>
</comment>
<proteinExistence type="inferred from homology"/>
<name>A0A8S1J368_9CHLO</name>
<dbReference type="PIRSF" id="PIRSF000654">
    <property type="entry name" value="Integrin-linked_kinase"/>
    <property type="match status" value="1"/>
</dbReference>
<evidence type="ECO:0000259" key="8">
    <source>
        <dbReference type="PROSITE" id="PS50011"/>
    </source>
</evidence>
<dbReference type="InterPro" id="IPR017441">
    <property type="entry name" value="Protein_kinase_ATP_BS"/>
</dbReference>
<evidence type="ECO:0000256" key="1">
    <source>
        <dbReference type="ARBA" id="ARBA00022527"/>
    </source>
</evidence>
<sequence length="381" mass="42493">MRSQLKRKGSRTLAPLKELCVDDSMFVPPEQLMPGKKIGAGAFATVELCGYTDRAGKSRPVAVKRLKPELLEQEGELNKFVEEAKLLRTIRHEYITEFIGLGGDRRGTGMYIVQEYMNGGTIKSLVMRQMGEPFKRLYSFEGAFEWLIQIAEGLAHLHELGVVHRDLKLENVLLTVSDPSEGKVAKLADFGLSVLTKQPGGATTRHAADAEGGTPPKLATFSKMPTFSTKKQPALKRVSSKVLAKDTVDAKYELTGRTGSLMYMAPEVFRCEKYNEKVDVFSFAIIMYELLRKSVLLVFVATTGSPEDVERHAENIVNGMRPPMPQEWPDELADLIRECWHQNPDKRPAMKDVIPRLRRLKDAGVLQEPARNASAGCCSVQ</sequence>
<organism evidence="9 10">
    <name type="scientific">Ostreobium quekettii</name>
    <dbReference type="NCBI Taxonomy" id="121088"/>
    <lineage>
        <taxon>Eukaryota</taxon>
        <taxon>Viridiplantae</taxon>
        <taxon>Chlorophyta</taxon>
        <taxon>core chlorophytes</taxon>
        <taxon>Ulvophyceae</taxon>
        <taxon>TCBD clade</taxon>
        <taxon>Bryopsidales</taxon>
        <taxon>Ostreobineae</taxon>
        <taxon>Ostreobiaceae</taxon>
        <taxon>Ostreobium</taxon>
    </lineage>
</organism>
<keyword evidence="2" id="KW-0808">Transferase</keyword>
<dbReference type="InterPro" id="IPR000719">
    <property type="entry name" value="Prot_kinase_dom"/>
</dbReference>
<dbReference type="GO" id="GO:0005524">
    <property type="term" value="F:ATP binding"/>
    <property type="evidence" value="ECO:0007669"/>
    <property type="project" value="UniProtKB-UniRule"/>
</dbReference>
<evidence type="ECO:0000256" key="3">
    <source>
        <dbReference type="ARBA" id="ARBA00022741"/>
    </source>
</evidence>
<dbReference type="Proteomes" id="UP000708148">
    <property type="component" value="Unassembled WGS sequence"/>
</dbReference>
<keyword evidence="1 7" id="KW-0723">Serine/threonine-protein kinase</keyword>
<dbReference type="PANTHER" id="PTHR44329">
    <property type="entry name" value="SERINE/THREONINE-PROTEIN KINASE TNNI3K-RELATED"/>
    <property type="match status" value="1"/>
</dbReference>
<keyword evidence="10" id="KW-1185">Reference proteome</keyword>
<gene>
    <name evidence="9" type="ORF">OSTQU699_LOCUS5649</name>
</gene>